<comment type="caution">
    <text evidence="1">The sequence shown here is derived from an EMBL/GenBank/DDBJ whole genome shotgun (WGS) entry which is preliminary data.</text>
</comment>
<dbReference type="OrthoDB" id="5570689at2759"/>
<gene>
    <name evidence="1" type="ORF">H4R18_002036</name>
</gene>
<dbReference type="Proteomes" id="UP001140217">
    <property type="component" value="Unassembled WGS sequence"/>
</dbReference>
<dbReference type="EMBL" id="JANBUL010000060">
    <property type="protein sequence ID" value="KAJ2782887.1"/>
    <property type="molecule type" value="Genomic_DNA"/>
</dbReference>
<evidence type="ECO:0000313" key="2">
    <source>
        <dbReference type="Proteomes" id="UP001140217"/>
    </source>
</evidence>
<evidence type="ECO:0000313" key="1">
    <source>
        <dbReference type="EMBL" id="KAJ2782887.1"/>
    </source>
</evidence>
<name>A0A9W8LJD8_9FUNG</name>
<dbReference type="AlphaFoldDB" id="A0A9W8LJD8"/>
<proteinExistence type="predicted"/>
<keyword evidence="2" id="KW-1185">Reference proteome</keyword>
<protein>
    <submittedName>
        <fullName evidence="1">Uncharacterized protein</fullName>
    </submittedName>
</protein>
<sequence>MQTAYIVGIKRQFGNQLRRLINHLAGVKDKAKQIRSEMGKRPNREVRRELEERLWRPVRLLKEQVARRRPDPAQVHEDWRWILGVLAPIHKAYDDDYKFNNDPSKATIYYSAIWGRLFNTNNRIFKKRRGFEFNGTISTNAVGKGHDDEDQYIHNLDPAEIKRLLPRMVFADPGRRDIIFCMGYQSTKEEPKLLR</sequence>
<feature type="non-terminal residue" evidence="1">
    <location>
        <position position="195"/>
    </location>
</feature>
<accession>A0A9W8LJD8</accession>
<organism evidence="1 2">
    <name type="scientific">Coemansia javaensis</name>
    <dbReference type="NCBI Taxonomy" id="2761396"/>
    <lineage>
        <taxon>Eukaryota</taxon>
        <taxon>Fungi</taxon>
        <taxon>Fungi incertae sedis</taxon>
        <taxon>Zoopagomycota</taxon>
        <taxon>Kickxellomycotina</taxon>
        <taxon>Kickxellomycetes</taxon>
        <taxon>Kickxellales</taxon>
        <taxon>Kickxellaceae</taxon>
        <taxon>Coemansia</taxon>
    </lineage>
</organism>
<reference evidence="1" key="1">
    <citation type="submission" date="2022-07" db="EMBL/GenBank/DDBJ databases">
        <title>Phylogenomic reconstructions and comparative analyses of Kickxellomycotina fungi.</title>
        <authorList>
            <person name="Reynolds N.K."/>
            <person name="Stajich J.E."/>
            <person name="Barry K."/>
            <person name="Grigoriev I.V."/>
            <person name="Crous P."/>
            <person name="Smith M.E."/>
        </authorList>
    </citation>
    <scope>NUCLEOTIDE SEQUENCE</scope>
    <source>
        <strain evidence="1">NBRC 105414</strain>
    </source>
</reference>